<comment type="caution">
    <text evidence="7">The sequence shown here is derived from an EMBL/GenBank/DDBJ whole genome shotgun (WGS) entry which is preliminary data.</text>
</comment>
<evidence type="ECO:0000256" key="6">
    <source>
        <dbReference type="RuleBase" id="RU365089"/>
    </source>
</evidence>
<accession>A0ABU3L429</accession>
<keyword evidence="6" id="KW-0814">Transposable element</keyword>
<keyword evidence="5 6" id="KW-0233">DNA recombination</keyword>
<dbReference type="Pfam" id="PF00872">
    <property type="entry name" value="Transposase_mut"/>
    <property type="match status" value="1"/>
</dbReference>
<evidence type="ECO:0000256" key="2">
    <source>
        <dbReference type="ARBA" id="ARBA00010961"/>
    </source>
</evidence>
<dbReference type="PANTHER" id="PTHR33217">
    <property type="entry name" value="TRANSPOSASE FOR INSERTION SEQUENCE ELEMENT IS1081"/>
    <property type="match status" value="1"/>
</dbReference>
<evidence type="ECO:0000256" key="3">
    <source>
        <dbReference type="ARBA" id="ARBA00022578"/>
    </source>
</evidence>
<dbReference type="Proteomes" id="UP001250656">
    <property type="component" value="Unassembled WGS sequence"/>
</dbReference>
<dbReference type="RefSeq" id="WP_314013203.1">
    <property type="nucleotide sequence ID" value="NZ_JAVTTP010000001.1"/>
</dbReference>
<dbReference type="EMBL" id="JAVTTP010000001">
    <property type="protein sequence ID" value="MDT7828076.1"/>
    <property type="molecule type" value="Genomic_DNA"/>
</dbReference>
<keyword evidence="8" id="KW-1185">Reference proteome</keyword>
<dbReference type="PANTHER" id="PTHR33217:SF8">
    <property type="entry name" value="MUTATOR FAMILY TRANSPOSASE"/>
    <property type="match status" value="1"/>
</dbReference>
<reference evidence="7 8" key="1">
    <citation type="submission" date="2023-09" db="EMBL/GenBank/DDBJ databases">
        <title>Novel taxa isolated from Blanes Bay.</title>
        <authorList>
            <person name="Rey-Velasco X."/>
            <person name="Lucena T."/>
        </authorList>
    </citation>
    <scope>NUCLEOTIDE SEQUENCE [LARGE SCALE GENOMIC DNA]</scope>
    <source>
        <strain evidence="7 8">S334</strain>
    </source>
</reference>
<comment type="function">
    <text evidence="1 6">Required for the transposition of the insertion element.</text>
</comment>
<evidence type="ECO:0000313" key="8">
    <source>
        <dbReference type="Proteomes" id="UP001250656"/>
    </source>
</evidence>
<comment type="similarity">
    <text evidence="2 6">Belongs to the transposase mutator family.</text>
</comment>
<evidence type="ECO:0000256" key="5">
    <source>
        <dbReference type="ARBA" id="ARBA00023172"/>
    </source>
</evidence>
<proteinExistence type="inferred from homology"/>
<gene>
    <name evidence="7" type="ORF">RQM65_05285</name>
</gene>
<evidence type="ECO:0000313" key="7">
    <source>
        <dbReference type="EMBL" id="MDT7828076.1"/>
    </source>
</evidence>
<keyword evidence="3 6" id="KW-0815">Transposition</keyword>
<name>A0ABU3L429_9FLAO</name>
<organism evidence="7 8">
    <name type="scientific">Pricia mediterranea</name>
    <dbReference type="NCBI Taxonomy" id="3076079"/>
    <lineage>
        <taxon>Bacteria</taxon>
        <taxon>Pseudomonadati</taxon>
        <taxon>Bacteroidota</taxon>
        <taxon>Flavobacteriia</taxon>
        <taxon>Flavobacteriales</taxon>
        <taxon>Flavobacteriaceae</taxon>
        <taxon>Pricia</taxon>
    </lineage>
</organism>
<keyword evidence="4 6" id="KW-0238">DNA-binding</keyword>
<evidence type="ECO:0000256" key="4">
    <source>
        <dbReference type="ARBA" id="ARBA00023125"/>
    </source>
</evidence>
<protein>
    <recommendedName>
        <fullName evidence="6">Mutator family transposase</fullName>
    </recommendedName>
</protein>
<dbReference type="InterPro" id="IPR001207">
    <property type="entry name" value="Transposase_mutator"/>
</dbReference>
<sequence>MRKGEQTEFEKKVLDQFMSGKNLFGKGGAFAPMLKNVIEKALEAEMEGHLGEAQRNVGNKRNGKGKKTIKSGYGTFDIEIYFPPLLGQ</sequence>
<evidence type="ECO:0000256" key="1">
    <source>
        <dbReference type="ARBA" id="ARBA00002190"/>
    </source>
</evidence>